<reference evidence="2 3" key="1">
    <citation type="submission" date="2016-10" db="EMBL/GenBank/DDBJ databases">
        <title>Draft genome sequence of Coniochaeta ligniaria NRRL30616, a lignocellulolytic fungus for bioabatement of inhibitors in plant biomass hydrolysates.</title>
        <authorList>
            <consortium name="DOE Joint Genome Institute"/>
            <person name="Jimenez D.J."/>
            <person name="Hector R.E."/>
            <person name="Riley R."/>
            <person name="Sun H."/>
            <person name="Grigoriev I.V."/>
            <person name="Van Elsas J.D."/>
            <person name="Nichols N.N."/>
        </authorList>
    </citation>
    <scope>NUCLEOTIDE SEQUENCE [LARGE SCALE GENOMIC DNA]</scope>
    <source>
        <strain evidence="2 3">NRRL 30616</strain>
    </source>
</reference>
<dbReference type="InterPro" id="IPR043504">
    <property type="entry name" value="Peptidase_S1_PA_chymotrypsin"/>
</dbReference>
<dbReference type="Gene3D" id="2.40.10.10">
    <property type="entry name" value="Trypsin-like serine proteases"/>
    <property type="match status" value="2"/>
</dbReference>
<keyword evidence="3" id="KW-1185">Reference proteome</keyword>
<sequence>MSPPRTRLRARKQNPPSHVPATATAKATDLVSSGDPVTGPLESRVDDAGQPPNAIQVLPSRLTSAHTKLSRDDHQLLLSKQARLQKYAIQVPRDFRKHDAAAQATLVFAQEEAGTAVCVSPDGLLLTCAHCVAEDDAEPDPESLHWLLFASGQAVAARCVAWDERRDLALLRVVAAQAEPTQRAFPFVQTAETGPSPGDKLVCVGHPGSEDFEAAEPGLKTGYDVLHLSTGSFRGYADGQDLQDNSEIGALQHDCWTYWGHSGAPLFDRRSGRLVGLHSSWDDETAMRRGVALEAIAAFLSANV</sequence>
<dbReference type="InterPro" id="IPR009003">
    <property type="entry name" value="Peptidase_S1_PA"/>
</dbReference>
<dbReference type="GO" id="GO:0008233">
    <property type="term" value="F:peptidase activity"/>
    <property type="evidence" value="ECO:0007669"/>
    <property type="project" value="UniProtKB-KW"/>
</dbReference>
<proteinExistence type="predicted"/>
<dbReference type="OrthoDB" id="4217619at2759"/>
<accession>A0A1J7ILG9</accession>
<dbReference type="SUPFAM" id="SSF50494">
    <property type="entry name" value="Trypsin-like serine proteases"/>
    <property type="match status" value="1"/>
</dbReference>
<organism evidence="2 3">
    <name type="scientific">Coniochaeta ligniaria NRRL 30616</name>
    <dbReference type="NCBI Taxonomy" id="1408157"/>
    <lineage>
        <taxon>Eukaryota</taxon>
        <taxon>Fungi</taxon>
        <taxon>Dikarya</taxon>
        <taxon>Ascomycota</taxon>
        <taxon>Pezizomycotina</taxon>
        <taxon>Sordariomycetes</taxon>
        <taxon>Sordariomycetidae</taxon>
        <taxon>Coniochaetales</taxon>
        <taxon>Coniochaetaceae</taxon>
        <taxon>Coniochaeta</taxon>
    </lineage>
</organism>
<dbReference type="PANTHER" id="PTHR43019:SF23">
    <property type="entry name" value="PROTEASE DO-LIKE 5, CHLOROPLASTIC"/>
    <property type="match status" value="1"/>
</dbReference>
<dbReference type="STRING" id="1408157.A0A1J7ILG9"/>
<keyword evidence="2" id="KW-0645">Protease</keyword>
<name>A0A1J7ILG9_9PEZI</name>
<dbReference type="EMBL" id="KV875098">
    <property type="protein sequence ID" value="OIW28310.1"/>
    <property type="molecule type" value="Genomic_DNA"/>
</dbReference>
<evidence type="ECO:0000313" key="3">
    <source>
        <dbReference type="Proteomes" id="UP000182658"/>
    </source>
</evidence>
<keyword evidence="2" id="KW-0378">Hydrolase</keyword>
<feature type="region of interest" description="Disordered" evidence="1">
    <location>
        <begin position="1"/>
        <end position="52"/>
    </location>
</feature>
<dbReference type="Pfam" id="PF13365">
    <property type="entry name" value="Trypsin_2"/>
    <property type="match status" value="1"/>
</dbReference>
<dbReference type="GO" id="GO:0006508">
    <property type="term" value="P:proteolysis"/>
    <property type="evidence" value="ECO:0007669"/>
    <property type="project" value="UniProtKB-KW"/>
</dbReference>
<dbReference type="InParanoid" id="A0A1J7ILG9"/>
<evidence type="ECO:0000313" key="2">
    <source>
        <dbReference type="EMBL" id="OIW28310.1"/>
    </source>
</evidence>
<gene>
    <name evidence="2" type="ORF">CONLIGDRAFT_632576</name>
</gene>
<feature type="compositionally biased region" description="Basic residues" evidence="1">
    <location>
        <begin position="1"/>
        <end position="12"/>
    </location>
</feature>
<dbReference type="AlphaFoldDB" id="A0A1J7ILG9"/>
<dbReference type="Proteomes" id="UP000182658">
    <property type="component" value="Unassembled WGS sequence"/>
</dbReference>
<evidence type="ECO:0000256" key="1">
    <source>
        <dbReference type="SAM" id="MobiDB-lite"/>
    </source>
</evidence>
<protein>
    <submittedName>
        <fullName evidence="2">Trypsin-like serine protease</fullName>
    </submittedName>
</protein>
<dbReference type="PANTHER" id="PTHR43019">
    <property type="entry name" value="SERINE ENDOPROTEASE DEGS"/>
    <property type="match status" value="1"/>
</dbReference>